<dbReference type="Gene3D" id="1.50.10.10">
    <property type="match status" value="1"/>
</dbReference>
<proteinExistence type="predicted"/>
<feature type="domain" description="F5/8 type C" evidence="1">
    <location>
        <begin position="633"/>
        <end position="734"/>
    </location>
</feature>
<dbReference type="InterPro" id="IPR012341">
    <property type="entry name" value="6hp_glycosidase-like_sf"/>
</dbReference>
<dbReference type="InterPro" id="IPR000421">
    <property type="entry name" value="FA58C"/>
</dbReference>
<evidence type="ECO:0000259" key="1">
    <source>
        <dbReference type="PROSITE" id="PS50022"/>
    </source>
</evidence>
<evidence type="ECO:0000313" key="2">
    <source>
        <dbReference type="EMBL" id="MBW7457877.1"/>
    </source>
</evidence>
<comment type="caution">
    <text evidence="2">The sequence shown here is derived from an EMBL/GenBank/DDBJ whole genome shotgun (WGS) entry which is preliminary data.</text>
</comment>
<gene>
    <name evidence="2" type="ORF">K0U00_27940</name>
</gene>
<dbReference type="PROSITE" id="PS50022">
    <property type="entry name" value="FA58C_3"/>
    <property type="match status" value="2"/>
</dbReference>
<feature type="non-terminal residue" evidence="2">
    <location>
        <position position="794"/>
    </location>
</feature>
<organism evidence="2 3">
    <name type="scientific">Paenibacillus sepulcri</name>
    <dbReference type="NCBI Taxonomy" id="359917"/>
    <lineage>
        <taxon>Bacteria</taxon>
        <taxon>Bacillati</taxon>
        <taxon>Bacillota</taxon>
        <taxon>Bacilli</taxon>
        <taxon>Bacillales</taxon>
        <taxon>Paenibacillaceae</taxon>
        <taxon>Paenibacillus</taxon>
    </lineage>
</organism>
<dbReference type="InterPro" id="IPR008979">
    <property type="entry name" value="Galactose-bd-like_sf"/>
</dbReference>
<dbReference type="InterPro" id="IPR008928">
    <property type="entry name" value="6-hairpin_glycosidase_sf"/>
</dbReference>
<dbReference type="Proteomes" id="UP001519887">
    <property type="component" value="Unassembled WGS sequence"/>
</dbReference>
<dbReference type="InterPro" id="IPR049053">
    <property type="entry name" value="AFCA-like_C"/>
</dbReference>
<name>A0ABS7CAE0_9BACL</name>
<dbReference type="PANTHER" id="PTHR31084">
    <property type="entry name" value="ALPHA-L-FUCOSIDASE 2"/>
    <property type="match status" value="1"/>
</dbReference>
<dbReference type="Pfam" id="PF22124">
    <property type="entry name" value="Glyco_hydro_95_cat"/>
    <property type="match status" value="1"/>
</dbReference>
<sequence length="794" mass="87685">MQKASATPVPALYERMFYSGRYHLLGSSNDTAAPDLLGNWTGDSNVGWDGYYHLDANLNLQISGGNIGNMPEAMAGYFYLNKQWQDDFRTNARKLLGTRGMLTGGNTPNGEGLISNINFDYPYQYVTGGESWLLYPFWEHYEVTGDKDFLANQYYPLIRDMGDFYEDFLVEKDSSGKYIFAGSISPENRPAGGVPLSVNSVYDISGARFALETLIETSAILGKDQDKIPVWQELLDNLPPYLVNNDGALAEWAWPDLMNKNNYQHRHSSGMMPVWPYREITPEKNQELYDAARISLQKKDGGNYENAGHGLLHSALIAADLNNADSVNAKLMRFAKDDYYYTSLATSHYNNHGTFATDVVNSVPTIMMEMLATSDAGTLELLPALPKSLKTGSISGMLGKSRFTIDNLSWDMDHRTVEARLTSGIDQDLTLIQRAGIEEISSDDVEIQSSPLGNIARILPLKANETVTVKLTLKDAAKVNLALGKTASASSQSNDQQTADQAFDGNSATRWGADESADNWLQVDLGDIYALTEVDLQWEASFAKAYKLQASMDGVNWKDVYTQTGSQGGMEKIPVDALGRYVRMQGMEKSGQWGYSLYEMEVYGQEAPNIALGKPAEASSESNAQQTAAAAFDGEMTTRWGASEPADNWLQVDLEAIYNVNRVVIEWEDSYAKGYKLQISPDGRIWTDVFTEANSNGGTDMIDLDASTRYIRMQGTEKSGQWGYSIYEMKVNGTLIDNQAAVNQVMEELNALPAAAEVSLGDRQEIESARAAYNALSDEQKVLVAEESLAKLLA</sequence>
<feature type="domain" description="F5/8 type C" evidence="1">
    <location>
        <begin position="466"/>
        <end position="605"/>
    </location>
</feature>
<dbReference type="Gene3D" id="2.60.120.260">
    <property type="entry name" value="Galactose-binding domain-like"/>
    <property type="match status" value="2"/>
</dbReference>
<keyword evidence="3" id="KW-1185">Reference proteome</keyword>
<dbReference type="Pfam" id="PF00754">
    <property type="entry name" value="F5_F8_type_C"/>
    <property type="match status" value="2"/>
</dbReference>
<dbReference type="SUPFAM" id="SSF48208">
    <property type="entry name" value="Six-hairpin glycosidases"/>
    <property type="match status" value="1"/>
</dbReference>
<evidence type="ECO:0000313" key="3">
    <source>
        <dbReference type="Proteomes" id="UP001519887"/>
    </source>
</evidence>
<dbReference type="PANTHER" id="PTHR31084:SF0">
    <property type="entry name" value="ALPHA-L-FUCOSIDASE 2"/>
    <property type="match status" value="1"/>
</dbReference>
<dbReference type="SUPFAM" id="SSF49785">
    <property type="entry name" value="Galactose-binding domain-like"/>
    <property type="match status" value="2"/>
</dbReference>
<dbReference type="EMBL" id="JAHZIK010000993">
    <property type="protein sequence ID" value="MBW7457877.1"/>
    <property type="molecule type" value="Genomic_DNA"/>
</dbReference>
<dbReference type="Pfam" id="PF21307">
    <property type="entry name" value="Glyco_hydro_95_C"/>
    <property type="match status" value="1"/>
</dbReference>
<protein>
    <submittedName>
        <fullName evidence="2">Discoidin domain-containing protein</fullName>
    </submittedName>
</protein>
<dbReference type="InterPro" id="IPR054363">
    <property type="entry name" value="GH95_cat"/>
</dbReference>
<reference evidence="2 3" key="1">
    <citation type="submission" date="2021-07" db="EMBL/GenBank/DDBJ databases">
        <title>Paenibacillus radiodurans sp. nov., isolated from the southeastern edge of Tengger Desert.</title>
        <authorList>
            <person name="Zhang G."/>
        </authorList>
    </citation>
    <scope>NUCLEOTIDE SEQUENCE [LARGE SCALE GENOMIC DNA]</scope>
    <source>
        <strain evidence="2 3">CCM 7311</strain>
    </source>
</reference>
<accession>A0ABS7CAE0</accession>